<dbReference type="GO" id="GO:0004813">
    <property type="term" value="F:alanine-tRNA ligase activity"/>
    <property type="evidence" value="ECO:0007669"/>
    <property type="project" value="UniProtKB-EC"/>
</dbReference>
<protein>
    <recommendedName>
        <fullName evidence="2">alanine--tRNA ligase</fullName>
        <ecNumber evidence="2">6.1.1.7</ecNumber>
    </recommendedName>
</protein>
<evidence type="ECO:0000256" key="7">
    <source>
        <dbReference type="ARBA" id="ARBA00022884"/>
    </source>
</evidence>
<proteinExistence type="inferred from homology"/>
<dbReference type="FunFam" id="3.30.980.10:FF:000004">
    <property type="entry name" value="Alanine--tRNA ligase, cytoplasmic"/>
    <property type="match status" value="1"/>
</dbReference>
<evidence type="ECO:0000256" key="4">
    <source>
        <dbReference type="ARBA" id="ARBA00022598"/>
    </source>
</evidence>
<dbReference type="GO" id="GO:0005829">
    <property type="term" value="C:cytosol"/>
    <property type="evidence" value="ECO:0007669"/>
    <property type="project" value="TreeGrafter"/>
</dbReference>
<keyword evidence="7" id="KW-0694">RNA-binding</keyword>
<dbReference type="GO" id="GO:0005524">
    <property type="term" value="F:ATP binding"/>
    <property type="evidence" value="ECO:0007669"/>
    <property type="project" value="UniProtKB-KW"/>
</dbReference>
<dbReference type="Gene3D" id="3.30.980.10">
    <property type="entry name" value="Threonyl-trna Synthetase, Chain A, domain 2"/>
    <property type="match status" value="1"/>
</dbReference>
<evidence type="ECO:0000256" key="8">
    <source>
        <dbReference type="ARBA" id="ARBA00022917"/>
    </source>
</evidence>
<keyword evidence="4" id="KW-0436">Ligase</keyword>
<dbReference type="InterPro" id="IPR002318">
    <property type="entry name" value="Ala-tRNA-lgiase_IIc"/>
</dbReference>
<keyword evidence="3" id="KW-0820">tRNA-binding</keyword>
<keyword evidence="9" id="KW-0030">Aminoacyl-tRNA synthetase</keyword>
<evidence type="ECO:0000256" key="1">
    <source>
        <dbReference type="ARBA" id="ARBA00008226"/>
    </source>
</evidence>
<dbReference type="SUPFAM" id="SSF55186">
    <property type="entry name" value="ThrRS/AlaRS common domain"/>
    <property type="match status" value="1"/>
</dbReference>
<evidence type="ECO:0000256" key="6">
    <source>
        <dbReference type="ARBA" id="ARBA00022840"/>
    </source>
</evidence>
<evidence type="ECO:0000313" key="11">
    <source>
        <dbReference type="EMBL" id="OGM77115.1"/>
    </source>
</evidence>
<evidence type="ECO:0000313" key="12">
    <source>
        <dbReference type="Proteomes" id="UP000179241"/>
    </source>
</evidence>
<dbReference type="InterPro" id="IPR045864">
    <property type="entry name" value="aa-tRNA-synth_II/BPL/LPL"/>
</dbReference>
<keyword evidence="8" id="KW-0648">Protein biosynthesis</keyword>
<dbReference type="AlphaFoldDB" id="A0A1F8CNH8"/>
<evidence type="ECO:0000256" key="3">
    <source>
        <dbReference type="ARBA" id="ARBA00022555"/>
    </source>
</evidence>
<dbReference type="GO" id="GO:0006419">
    <property type="term" value="P:alanyl-tRNA aminoacylation"/>
    <property type="evidence" value="ECO:0007669"/>
    <property type="project" value="InterPro"/>
</dbReference>
<feature type="domain" description="Alanyl-transfer RNA synthetases family profile" evidence="10">
    <location>
        <begin position="1"/>
        <end position="430"/>
    </location>
</feature>
<evidence type="ECO:0000256" key="2">
    <source>
        <dbReference type="ARBA" id="ARBA00013168"/>
    </source>
</evidence>
<name>A0A1F8CNH8_9BACT</name>
<sequence>MPEGEIGGPDSEVFYEFADVTHDKKFGDLCHPNCDCGKFLEIGNSVFMQYKKQDGRLIELPQKSVDFGGGLGRLTQAVQGKPDVFETDIFAEAVRRISEASGYSFGTDMTKDKHVRIVADHLRASVAIASYGIYPSNKLQGYVLRKLIRRALFHFHLLGGSIKGGDFVHLAEAFKHLVANDRWEEVAKTLSGEGVKFGEALERGLSYLRNAINHGVTINGKFIFDLYQSYGFPGELALEILKENAIEVTPEITADFKTQFEAHRALSQTTSAGVFKGGLAGSEEIIKRLHTATHLMQAGLRKTLGEQIEQKGQHITAERARFDFSFSRKLTNEEVEVVEEYVNRVVALSLPVTRETLFFDEAKKAGALGFFTEKYGDGVDVYTVESDDQTYSKEICGGPHVANTHEIGIFKIIKQEKAGANIVRVYATVK</sequence>
<dbReference type="InterPro" id="IPR018163">
    <property type="entry name" value="Thr/Ala-tRNA-synth_IIc_edit"/>
</dbReference>
<dbReference type="PANTHER" id="PTHR11777:SF9">
    <property type="entry name" value="ALANINE--TRNA LIGASE, CYTOPLASMIC"/>
    <property type="match status" value="1"/>
</dbReference>
<reference evidence="11 12" key="1">
    <citation type="journal article" date="2016" name="Nat. Commun.">
        <title>Thousands of microbial genomes shed light on interconnected biogeochemical processes in an aquifer system.</title>
        <authorList>
            <person name="Anantharaman K."/>
            <person name="Brown C.T."/>
            <person name="Hug L.A."/>
            <person name="Sharon I."/>
            <person name="Castelle C.J."/>
            <person name="Probst A.J."/>
            <person name="Thomas B.C."/>
            <person name="Singh A."/>
            <person name="Wilkins M.J."/>
            <person name="Karaoz U."/>
            <person name="Brodie E.L."/>
            <person name="Williams K.H."/>
            <person name="Hubbard S.S."/>
            <person name="Banfield J.F."/>
        </authorList>
    </citation>
    <scope>NUCLEOTIDE SEQUENCE [LARGE SCALE GENOMIC DNA]</scope>
</reference>
<dbReference type="InterPro" id="IPR018164">
    <property type="entry name" value="Ala-tRNA-synth_IIc_N"/>
</dbReference>
<dbReference type="Proteomes" id="UP000179241">
    <property type="component" value="Unassembled WGS sequence"/>
</dbReference>
<dbReference type="EC" id="6.1.1.7" evidence="2"/>
<gene>
    <name evidence="11" type="ORF">A2188_00815</name>
</gene>
<evidence type="ECO:0000256" key="9">
    <source>
        <dbReference type="ARBA" id="ARBA00023146"/>
    </source>
</evidence>
<dbReference type="InterPro" id="IPR050058">
    <property type="entry name" value="Ala-tRNA_ligase"/>
</dbReference>
<keyword evidence="6" id="KW-0067">ATP-binding</keyword>
<dbReference type="PROSITE" id="PS50860">
    <property type="entry name" value="AA_TRNA_LIGASE_II_ALA"/>
    <property type="match status" value="1"/>
</dbReference>
<organism evidence="11 12">
    <name type="scientific">Candidatus Woesebacteria bacterium RIFOXYA1_FULL_43_9</name>
    <dbReference type="NCBI Taxonomy" id="1802534"/>
    <lineage>
        <taxon>Bacteria</taxon>
        <taxon>Candidatus Woeseibacteriota</taxon>
    </lineage>
</organism>
<dbReference type="InterPro" id="IPR012947">
    <property type="entry name" value="tRNA_SAD"/>
</dbReference>
<accession>A0A1F8CNH8</accession>
<dbReference type="Pfam" id="PF01411">
    <property type="entry name" value="tRNA-synt_2c"/>
    <property type="match status" value="1"/>
</dbReference>
<dbReference type="Pfam" id="PF07973">
    <property type="entry name" value="tRNA_SAD"/>
    <property type="match status" value="1"/>
</dbReference>
<comment type="similarity">
    <text evidence="1">Belongs to the class-II aminoacyl-tRNA synthetase family.</text>
</comment>
<keyword evidence="5" id="KW-0547">Nucleotide-binding</keyword>
<dbReference type="Gene3D" id="3.30.54.20">
    <property type="match status" value="1"/>
</dbReference>
<dbReference type="InterPro" id="IPR018165">
    <property type="entry name" value="Ala-tRNA-synth_IIc_core"/>
</dbReference>
<dbReference type="Gene3D" id="3.30.930.10">
    <property type="entry name" value="Bira Bifunctional Protein, Domain 2"/>
    <property type="match status" value="1"/>
</dbReference>
<evidence type="ECO:0000256" key="5">
    <source>
        <dbReference type="ARBA" id="ARBA00022741"/>
    </source>
</evidence>
<dbReference type="EMBL" id="MGHU01000033">
    <property type="protein sequence ID" value="OGM77115.1"/>
    <property type="molecule type" value="Genomic_DNA"/>
</dbReference>
<dbReference type="GO" id="GO:0000049">
    <property type="term" value="F:tRNA binding"/>
    <property type="evidence" value="ECO:0007669"/>
    <property type="project" value="UniProtKB-KW"/>
</dbReference>
<dbReference type="SUPFAM" id="SSF101353">
    <property type="entry name" value="Putative anticodon-binding domain of alanyl-tRNA synthetase (AlaRS)"/>
    <property type="match status" value="1"/>
</dbReference>
<dbReference type="InterPro" id="IPR018162">
    <property type="entry name" value="Ala-tRNA-ligase_IIc_anticod-bd"/>
</dbReference>
<evidence type="ECO:0000259" key="10">
    <source>
        <dbReference type="PROSITE" id="PS50860"/>
    </source>
</evidence>
<dbReference type="PRINTS" id="PR00980">
    <property type="entry name" value="TRNASYNTHALA"/>
</dbReference>
<dbReference type="PANTHER" id="PTHR11777">
    <property type="entry name" value="ALANYL-TRNA SYNTHETASE"/>
    <property type="match status" value="1"/>
</dbReference>
<comment type="caution">
    <text evidence="11">The sequence shown here is derived from an EMBL/GenBank/DDBJ whole genome shotgun (WGS) entry which is preliminary data.</text>
</comment>
<dbReference type="SUPFAM" id="SSF55681">
    <property type="entry name" value="Class II aaRS and biotin synthetases"/>
    <property type="match status" value="1"/>
</dbReference>
<dbReference type="GO" id="GO:0002161">
    <property type="term" value="F:aminoacyl-tRNA deacylase activity"/>
    <property type="evidence" value="ECO:0007669"/>
    <property type="project" value="TreeGrafter"/>
</dbReference>
<dbReference type="SMART" id="SM00863">
    <property type="entry name" value="tRNA_SAD"/>
    <property type="match status" value="1"/>
</dbReference>